<reference evidence="3 4" key="1">
    <citation type="submission" date="2019-08" db="EMBL/GenBank/DDBJ databases">
        <title>Draft genome sequences of two oriental melons (Cucumis melo L. var makuwa).</title>
        <authorList>
            <person name="Kwon S.-Y."/>
        </authorList>
    </citation>
    <scope>NUCLEOTIDE SEQUENCE [LARGE SCALE GENOMIC DNA]</scope>
    <source>
        <strain evidence="4">cv. Chang Bougi</strain>
        <strain evidence="3">cv. SW 3</strain>
        <tissue evidence="2">Leaf</tissue>
    </source>
</reference>
<evidence type="ECO:0000313" key="3">
    <source>
        <dbReference type="Proteomes" id="UP000321393"/>
    </source>
</evidence>
<dbReference type="Proteomes" id="UP000321947">
    <property type="component" value="Unassembled WGS sequence"/>
</dbReference>
<accession>A0A5D3DT31</accession>
<sequence>MLPYRYGIHMSKEQTSKTPQEVEDMRHIPYASAVGSLMYAMLCTRPDICYSVGIIRRNATLGSIFTLNGGVVVWRNVKQTSIPHSTMEAEYVAACEAVNEAVWLRKFLIDLEVVPYTHLPIILYCDNNGALTNSREHKSHKRGKHIESKYHLIKEVVNCGDIVVTNIFS</sequence>
<proteinExistence type="predicted"/>
<dbReference type="STRING" id="1194695.A0A5D3DT31"/>
<dbReference type="AlphaFoldDB" id="A0A5D3DT31"/>
<dbReference type="EMBL" id="SSTD01003373">
    <property type="protein sequence ID" value="TYK26629.1"/>
    <property type="molecule type" value="Genomic_DNA"/>
</dbReference>
<dbReference type="Proteomes" id="UP000321393">
    <property type="component" value="Unassembled WGS sequence"/>
</dbReference>
<gene>
    <name evidence="2" type="ORF">E5676_scaffold313G002720</name>
    <name evidence="1" type="ORF">E6C27_scaffold154G001120</name>
</gene>
<protein>
    <submittedName>
        <fullName evidence="2">Gag/pol protein</fullName>
    </submittedName>
</protein>
<evidence type="ECO:0000313" key="2">
    <source>
        <dbReference type="EMBL" id="TYK26629.1"/>
    </source>
</evidence>
<name>A0A5D3DT31_CUCMM</name>
<evidence type="ECO:0000313" key="4">
    <source>
        <dbReference type="Proteomes" id="UP000321947"/>
    </source>
</evidence>
<dbReference type="OrthoDB" id="1721964at2759"/>
<dbReference type="EMBL" id="SSTE01004583">
    <property type="protein sequence ID" value="KAA0062349.1"/>
    <property type="molecule type" value="Genomic_DNA"/>
</dbReference>
<dbReference type="PANTHER" id="PTHR11439">
    <property type="entry name" value="GAG-POL-RELATED RETROTRANSPOSON"/>
    <property type="match status" value="1"/>
</dbReference>
<comment type="caution">
    <text evidence="2">The sequence shown here is derived from an EMBL/GenBank/DDBJ whole genome shotgun (WGS) entry which is preliminary data.</text>
</comment>
<dbReference type="CDD" id="cd09272">
    <property type="entry name" value="RNase_HI_RT_Ty1"/>
    <property type="match status" value="1"/>
</dbReference>
<organism evidence="2 4">
    <name type="scientific">Cucumis melo var. makuwa</name>
    <name type="common">Oriental melon</name>
    <dbReference type="NCBI Taxonomy" id="1194695"/>
    <lineage>
        <taxon>Eukaryota</taxon>
        <taxon>Viridiplantae</taxon>
        <taxon>Streptophyta</taxon>
        <taxon>Embryophyta</taxon>
        <taxon>Tracheophyta</taxon>
        <taxon>Spermatophyta</taxon>
        <taxon>Magnoliopsida</taxon>
        <taxon>eudicotyledons</taxon>
        <taxon>Gunneridae</taxon>
        <taxon>Pentapetalae</taxon>
        <taxon>rosids</taxon>
        <taxon>fabids</taxon>
        <taxon>Cucurbitales</taxon>
        <taxon>Cucurbitaceae</taxon>
        <taxon>Benincaseae</taxon>
        <taxon>Cucumis</taxon>
    </lineage>
</organism>
<evidence type="ECO:0000313" key="1">
    <source>
        <dbReference type="EMBL" id="KAA0062349.1"/>
    </source>
</evidence>
<dbReference type="PANTHER" id="PTHR11439:SF467">
    <property type="entry name" value="INTEGRASE CATALYTIC DOMAIN-CONTAINING PROTEIN"/>
    <property type="match status" value="1"/>
</dbReference>